<organism evidence="2 3">
    <name type="scientific">Schizopora paradoxa</name>
    <dbReference type="NCBI Taxonomy" id="27342"/>
    <lineage>
        <taxon>Eukaryota</taxon>
        <taxon>Fungi</taxon>
        <taxon>Dikarya</taxon>
        <taxon>Basidiomycota</taxon>
        <taxon>Agaricomycotina</taxon>
        <taxon>Agaricomycetes</taxon>
        <taxon>Hymenochaetales</taxon>
        <taxon>Schizoporaceae</taxon>
        <taxon>Schizopora</taxon>
    </lineage>
</organism>
<protein>
    <submittedName>
        <fullName evidence="2">Uncharacterized protein</fullName>
    </submittedName>
</protein>
<accession>A0A0H2RFX9</accession>
<sequence length="231" mass="26156">MEFKFWVEKFVQGTPSQQVSSQPKKGRYRKRQGVRNVTLKGVAAKLRNEWYHELTESGTAASIKKGERDEILTKIHETDPWYGRDALNSWIFAQRKRARDKEKTCSRKLNSSCSSGRASNELEDDSKTTDLPPQAECVVTELDDESEDTESSPSILAENKTAGEHVPIETRIKSSDFHTVLLQISPGNIEELQAIAEYCGMRVEALIQYHSRIVCNARVKAKESQILQPSN</sequence>
<evidence type="ECO:0000313" key="3">
    <source>
        <dbReference type="Proteomes" id="UP000053477"/>
    </source>
</evidence>
<evidence type="ECO:0000313" key="2">
    <source>
        <dbReference type="EMBL" id="KLO10790.1"/>
    </source>
</evidence>
<dbReference type="Proteomes" id="UP000053477">
    <property type="component" value="Unassembled WGS sequence"/>
</dbReference>
<reference evidence="2 3" key="1">
    <citation type="submission" date="2015-04" db="EMBL/GenBank/DDBJ databases">
        <title>Complete genome sequence of Schizopora paradoxa KUC8140, a cosmopolitan wood degrader in East Asia.</title>
        <authorList>
            <consortium name="DOE Joint Genome Institute"/>
            <person name="Min B."/>
            <person name="Park H."/>
            <person name="Jang Y."/>
            <person name="Kim J.-J."/>
            <person name="Kim K.H."/>
            <person name="Pangilinan J."/>
            <person name="Lipzen A."/>
            <person name="Riley R."/>
            <person name="Grigoriev I.V."/>
            <person name="Spatafora J.W."/>
            <person name="Choi I.-G."/>
        </authorList>
    </citation>
    <scope>NUCLEOTIDE SEQUENCE [LARGE SCALE GENOMIC DNA]</scope>
    <source>
        <strain evidence="2 3">KUC8140</strain>
    </source>
</reference>
<evidence type="ECO:0000256" key="1">
    <source>
        <dbReference type="SAM" id="MobiDB-lite"/>
    </source>
</evidence>
<name>A0A0H2RFX9_9AGAM</name>
<dbReference type="AlphaFoldDB" id="A0A0H2RFX9"/>
<keyword evidence="3" id="KW-1185">Reference proteome</keyword>
<feature type="compositionally biased region" description="Polar residues" evidence="1">
    <location>
        <begin position="107"/>
        <end position="118"/>
    </location>
</feature>
<proteinExistence type="predicted"/>
<feature type="region of interest" description="Disordered" evidence="1">
    <location>
        <begin position="103"/>
        <end position="133"/>
    </location>
</feature>
<gene>
    <name evidence="2" type="ORF">SCHPADRAFT_503050</name>
</gene>
<dbReference type="InParanoid" id="A0A0H2RFX9"/>
<dbReference type="EMBL" id="KQ086017">
    <property type="protein sequence ID" value="KLO10790.1"/>
    <property type="molecule type" value="Genomic_DNA"/>
</dbReference>